<dbReference type="OrthoDB" id="9768885at2"/>
<sequence length="415" mass="44378">MKLPNLTTRIFLGMVLGIAIGYFFPDTGSGFSGTDLNILSKIFLRLIKMIIGPLVFATLVVGIAKLGDFGTVGRIGLKTLAYFYFATILSLVVGLLVVNIMRPGEVMNITQLPAKGTDVGVEAQKMSMENFITHIVPTSFIDALANNEILQIVVFSIFFGIAVGAVGAQGKIMIKALDALSHIMFKVTGYVMAFAPFGVLGAIAAIVAQQGLGILGGYVYLILCFFGGLLFFIFVVLAAICLVVGIPYIALLKEIRSAVILSFSTASSEASFPQTIEALRRFGCSERIISFVLPLGYSFNLDGSMLYMTFATAFIAQAYHVPLSIEQQITMMLTLMITSKGIAGVPRASLVVIAGTMSLFNLPIEGLALLLGIDQVLDMGRSATSVAGNAVATCVISKWEGEFRVQPVENDEVTV</sequence>
<gene>
    <name evidence="9" type="ORF">SAMN06269250_1786</name>
</gene>
<dbReference type="Pfam" id="PF00375">
    <property type="entry name" value="SDF"/>
    <property type="match status" value="1"/>
</dbReference>
<dbReference type="GO" id="GO:0005886">
    <property type="term" value="C:plasma membrane"/>
    <property type="evidence" value="ECO:0007669"/>
    <property type="project" value="UniProtKB-SubCell"/>
</dbReference>
<feature type="transmembrane region" description="Helical" evidence="8">
    <location>
        <begin position="149"/>
        <end position="168"/>
    </location>
</feature>
<evidence type="ECO:0000313" key="10">
    <source>
        <dbReference type="Proteomes" id="UP000219452"/>
    </source>
</evidence>
<protein>
    <submittedName>
        <fullName evidence="9">Na+/H+-dicarboxylate symporter</fullName>
    </submittedName>
</protein>
<feature type="transmembrane region" description="Helical" evidence="8">
    <location>
        <begin position="189"/>
        <end position="212"/>
    </location>
</feature>
<keyword evidence="3" id="KW-1003">Cell membrane</keyword>
<evidence type="ECO:0000313" key="9">
    <source>
        <dbReference type="EMBL" id="SOD81423.1"/>
    </source>
</evidence>
<evidence type="ECO:0000256" key="3">
    <source>
        <dbReference type="ARBA" id="ARBA00022475"/>
    </source>
</evidence>
<evidence type="ECO:0000256" key="1">
    <source>
        <dbReference type="ARBA" id="ARBA00004651"/>
    </source>
</evidence>
<dbReference type="Gene3D" id="1.10.3860.10">
    <property type="entry name" value="Sodium:dicarboxylate symporter"/>
    <property type="match status" value="1"/>
</dbReference>
<dbReference type="InterPro" id="IPR036458">
    <property type="entry name" value="Na:dicarbo_symporter_sf"/>
</dbReference>
<name>A0A286FE04_9BACT</name>
<evidence type="ECO:0000256" key="6">
    <source>
        <dbReference type="ARBA" id="ARBA00022989"/>
    </source>
</evidence>
<dbReference type="AlphaFoldDB" id="A0A286FE04"/>
<evidence type="ECO:0000256" key="2">
    <source>
        <dbReference type="ARBA" id="ARBA00022448"/>
    </source>
</evidence>
<keyword evidence="10" id="KW-1185">Reference proteome</keyword>
<feature type="transmembrane region" description="Helical" evidence="8">
    <location>
        <begin position="79"/>
        <end position="101"/>
    </location>
</feature>
<dbReference type="EMBL" id="OCNH01000001">
    <property type="protein sequence ID" value="SOD81423.1"/>
    <property type="molecule type" value="Genomic_DNA"/>
</dbReference>
<evidence type="ECO:0000256" key="4">
    <source>
        <dbReference type="ARBA" id="ARBA00022692"/>
    </source>
</evidence>
<accession>A0A286FE04</accession>
<keyword evidence="5" id="KW-0769">Symport</keyword>
<proteinExistence type="predicted"/>
<dbReference type="PRINTS" id="PR00173">
    <property type="entry name" value="EDTRNSPORT"/>
</dbReference>
<dbReference type="GO" id="GO:0006835">
    <property type="term" value="P:dicarboxylic acid transport"/>
    <property type="evidence" value="ECO:0007669"/>
    <property type="project" value="TreeGrafter"/>
</dbReference>
<dbReference type="Proteomes" id="UP000219452">
    <property type="component" value="Unassembled WGS sequence"/>
</dbReference>
<keyword evidence="7 8" id="KW-0472">Membrane</keyword>
<feature type="transmembrane region" description="Helical" evidence="8">
    <location>
        <begin position="45"/>
        <end position="67"/>
    </location>
</feature>
<dbReference type="PANTHER" id="PTHR42865">
    <property type="entry name" value="PROTON/GLUTAMATE-ASPARTATE SYMPORTER"/>
    <property type="match status" value="1"/>
</dbReference>
<dbReference type="GO" id="GO:0015293">
    <property type="term" value="F:symporter activity"/>
    <property type="evidence" value="ECO:0007669"/>
    <property type="project" value="UniProtKB-KW"/>
</dbReference>
<dbReference type="InterPro" id="IPR001991">
    <property type="entry name" value="Na-dicarboxylate_symporter"/>
</dbReference>
<keyword evidence="2" id="KW-0813">Transport</keyword>
<dbReference type="SUPFAM" id="SSF118215">
    <property type="entry name" value="Proton glutamate symport protein"/>
    <property type="match status" value="1"/>
</dbReference>
<dbReference type="RefSeq" id="WP_097125390.1">
    <property type="nucleotide sequence ID" value="NZ_OCNH01000001.1"/>
</dbReference>
<evidence type="ECO:0000256" key="7">
    <source>
        <dbReference type="ARBA" id="ARBA00023136"/>
    </source>
</evidence>
<dbReference type="FunFam" id="1.10.3860.10:FF:000001">
    <property type="entry name" value="C4-dicarboxylate transport protein"/>
    <property type="match status" value="1"/>
</dbReference>
<feature type="transmembrane region" description="Helical" evidence="8">
    <location>
        <begin position="7"/>
        <end position="25"/>
    </location>
</feature>
<keyword evidence="6 8" id="KW-1133">Transmembrane helix</keyword>
<keyword evidence="4 8" id="KW-0812">Transmembrane</keyword>
<reference evidence="10" key="1">
    <citation type="submission" date="2017-09" db="EMBL/GenBank/DDBJ databases">
        <authorList>
            <person name="Varghese N."/>
            <person name="Submissions S."/>
        </authorList>
    </citation>
    <scope>NUCLEOTIDE SEQUENCE [LARGE SCALE GENOMIC DNA]</scope>
    <source>
        <strain evidence="10">DSM 29961</strain>
    </source>
</reference>
<organism evidence="9 10">
    <name type="scientific">Spirosoma fluviale</name>
    <dbReference type="NCBI Taxonomy" id="1597977"/>
    <lineage>
        <taxon>Bacteria</taxon>
        <taxon>Pseudomonadati</taxon>
        <taxon>Bacteroidota</taxon>
        <taxon>Cytophagia</taxon>
        <taxon>Cytophagales</taxon>
        <taxon>Cytophagaceae</taxon>
        <taxon>Spirosoma</taxon>
    </lineage>
</organism>
<dbReference type="PANTHER" id="PTHR42865:SF7">
    <property type="entry name" value="PROTON_GLUTAMATE-ASPARTATE SYMPORTER"/>
    <property type="match status" value="1"/>
</dbReference>
<evidence type="ECO:0000256" key="8">
    <source>
        <dbReference type="SAM" id="Phobius"/>
    </source>
</evidence>
<feature type="transmembrane region" description="Helical" evidence="8">
    <location>
        <begin position="218"/>
        <end position="251"/>
    </location>
</feature>
<comment type="subcellular location">
    <subcellularLocation>
        <location evidence="1">Cell membrane</location>
        <topology evidence="1">Multi-pass membrane protein</topology>
    </subcellularLocation>
</comment>
<evidence type="ECO:0000256" key="5">
    <source>
        <dbReference type="ARBA" id="ARBA00022847"/>
    </source>
</evidence>